<organism evidence="2 3">
    <name type="scientific">Marivirga aurantiaca</name>
    <dbReference type="NCBI Taxonomy" id="2802615"/>
    <lineage>
        <taxon>Bacteria</taxon>
        <taxon>Pseudomonadati</taxon>
        <taxon>Bacteroidota</taxon>
        <taxon>Cytophagia</taxon>
        <taxon>Cytophagales</taxon>
        <taxon>Marivirgaceae</taxon>
        <taxon>Marivirga</taxon>
    </lineage>
</organism>
<feature type="transmembrane region" description="Helical" evidence="1">
    <location>
        <begin position="43"/>
        <end position="62"/>
    </location>
</feature>
<keyword evidence="1" id="KW-1133">Transmembrane helix</keyword>
<dbReference type="RefSeq" id="WP_201432569.1">
    <property type="nucleotide sequence ID" value="NZ_JAEQBW010000012.1"/>
</dbReference>
<accession>A0A934X0V5</accession>
<dbReference type="AlphaFoldDB" id="A0A934X0V5"/>
<evidence type="ECO:0000313" key="3">
    <source>
        <dbReference type="Proteomes" id="UP000611723"/>
    </source>
</evidence>
<dbReference type="EMBL" id="JAEQBW010000012">
    <property type="protein sequence ID" value="MBK6266883.1"/>
    <property type="molecule type" value="Genomic_DNA"/>
</dbReference>
<comment type="caution">
    <text evidence="2">The sequence shown here is derived from an EMBL/GenBank/DDBJ whole genome shotgun (WGS) entry which is preliminary data.</text>
</comment>
<gene>
    <name evidence="2" type="ORF">JKA74_17705</name>
</gene>
<reference evidence="2" key="1">
    <citation type="submission" date="2021-01" db="EMBL/GenBank/DDBJ databases">
        <title>Marivirga aurantiaca sp. nov., isolated from intertidal surface sediments.</title>
        <authorList>
            <person name="Zhang M."/>
        </authorList>
    </citation>
    <scope>NUCLEOTIDE SEQUENCE</scope>
    <source>
        <strain evidence="2">S37H4</strain>
    </source>
</reference>
<feature type="transmembrane region" description="Helical" evidence="1">
    <location>
        <begin position="69"/>
        <end position="87"/>
    </location>
</feature>
<evidence type="ECO:0000313" key="2">
    <source>
        <dbReference type="EMBL" id="MBK6266883.1"/>
    </source>
</evidence>
<keyword evidence="3" id="KW-1185">Reference proteome</keyword>
<dbReference type="Proteomes" id="UP000611723">
    <property type="component" value="Unassembled WGS sequence"/>
</dbReference>
<keyword evidence="1" id="KW-0472">Membrane</keyword>
<sequence>MELKKLIKISNFIYLLTLVVIIPLYLVIYAASGHRFNFTNEDIFWISIVSGAILTFFINRIRNNFISRLFVGILATIILFGATQIAWSQLNFKFGDDGGLVVVILLTVWPIIFLIANVLFIYSLFLRPPLNS</sequence>
<keyword evidence="1" id="KW-0812">Transmembrane</keyword>
<protein>
    <submittedName>
        <fullName evidence="2">Uncharacterized protein</fullName>
    </submittedName>
</protein>
<feature type="transmembrane region" description="Helical" evidence="1">
    <location>
        <begin position="12"/>
        <end position="31"/>
    </location>
</feature>
<feature type="transmembrane region" description="Helical" evidence="1">
    <location>
        <begin position="99"/>
        <end position="125"/>
    </location>
</feature>
<name>A0A934X0V5_9BACT</name>
<evidence type="ECO:0000256" key="1">
    <source>
        <dbReference type="SAM" id="Phobius"/>
    </source>
</evidence>
<proteinExistence type="predicted"/>